<dbReference type="InterPro" id="IPR011990">
    <property type="entry name" value="TPR-like_helical_dom_sf"/>
</dbReference>
<feature type="repeat" description="TPR" evidence="1">
    <location>
        <begin position="216"/>
        <end position="249"/>
    </location>
</feature>
<protein>
    <submittedName>
        <fullName evidence="4">Tetratricopeptide repeat protein</fullName>
    </submittedName>
</protein>
<dbReference type="InterPro" id="IPR019734">
    <property type="entry name" value="TPR_rpt"/>
</dbReference>
<feature type="transmembrane region" description="Helical" evidence="3">
    <location>
        <begin position="44"/>
        <end position="63"/>
    </location>
</feature>
<sequence length="325" mass="34062">MLGRIFGMLLGLALGGVAYAILNPGGLEGRIPPIPLGAFESLRFYVAMAAAGLGAIIFIAALLPKGPGGPSGGGGKKRRKGGPPVTIDFNDPAPMTAHDHGSTHAHHAAEVVAEAPAVAEVASEPEVHAGAPPGAPGAFAEARRELHEHTRAERWSEAADNVRRLSSLAGDEHERRLAAQDAGDFARAQGLTDQAADAYDEALTYARQIGEPAGLADALTNIGDVAYEEQRLDAAVDAYEEALALRRAFAEAQPADVAAKRALSLALERLADAREDRGHRMRALDLYRESLDISGSLAAADPVAYGEDLAVTRRRLAELEAKVAV</sequence>
<keyword evidence="3" id="KW-0472">Membrane</keyword>
<dbReference type="SMART" id="SM00028">
    <property type="entry name" value="TPR"/>
    <property type="match status" value="3"/>
</dbReference>
<name>A0ABW6CVZ0_9CAUL</name>
<accession>A0ABW6CVZ0</accession>
<keyword evidence="3" id="KW-0812">Transmembrane</keyword>
<organism evidence="4 5">
    <name type="scientific">Phenylobacterium ferrooxidans</name>
    <dbReference type="NCBI Taxonomy" id="2982689"/>
    <lineage>
        <taxon>Bacteria</taxon>
        <taxon>Pseudomonadati</taxon>
        <taxon>Pseudomonadota</taxon>
        <taxon>Alphaproteobacteria</taxon>
        <taxon>Caulobacterales</taxon>
        <taxon>Caulobacteraceae</taxon>
        <taxon>Phenylobacterium</taxon>
    </lineage>
</organism>
<comment type="caution">
    <text evidence="4">The sequence shown here is derived from an EMBL/GenBank/DDBJ whole genome shotgun (WGS) entry which is preliminary data.</text>
</comment>
<evidence type="ECO:0000256" key="3">
    <source>
        <dbReference type="SAM" id="Phobius"/>
    </source>
</evidence>
<keyword evidence="3" id="KW-1133">Transmembrane helix</keyword>
<gene>
    <name evidence="4" type="ORF">OCL97_18895</name>
</gene>
<evidence type="ECO:0000256" key="2">
    <source>
        <dbReference type="SAM" id="MobiDB-lite"/>
    </source>
</evidence>
<evidence type="ECO:0000256" key="1">
    <source>
        <dbReference type="PROSITE-ProRule" id="PRU00339"/>
    </source>
</evidence>
<reference evidence="4 5" key="1">
    <citation type="submission" date="2022-09" db="EMBL/GenBank/DDBJ databases">
        <title>New species of Phenylobacterium.</title>
        <authorList>
            <person name="Mieszkin S."/>
        </authorList>
    </citation>
    <scope>NUCLEOTIDE SEQUENCE [LARGE SCALE GENOMIC DNA]</scope>
    <source>
        <strain evidence="4 5">HK31-G</strain>
    </source>
</reference>
<dbReference type="PROSITE" id="PS50005">
    <property type="entry name" value="TPR"/>
    <property type="match status" value="1"/>
</dbReference>
<dbReference type="SUPFAM" id="SSF48452">
    <property type="entry name" value="TPR-like"/>
    <property type="match status" value="1"/>
</dbReference>
<dbReference type="EMBL" id="JAOTJD010000044">
    <property type="protein sequence ID" value="MFD3266030.1"/>
    <property type="molecule type" value="Genomic_DNA"/>
</dbReference>
<evidence type="ECO:0000313" key="4">
    <source>
        <dbReference type="EMBL" id="MFD3266030.1"/>
    </source>
</evidence>
<dbReference type="Proteomes" id="UP001598130">
    <property type="component" value="Unassembled WGS sequence"/>
</dbReference>
<keyword evidence="1" id="KW-0802">TPR repeat</keyword>
<feature type="region of interest" description="Disordered" evidence="2">
    <location>
        <begin position="68"/>
        <end position="106"/>
    </location>
</feature>
<dbReference type="Gene3D" id="1.25.40.10">
    <property type="entry name" value="Tetratricopeptide repeat domain"/>
    <property type="match status" value="1"/>
</dbReference>
<keyword evidence="5" id="KW-1185">Reference proteome</keyword>
<proteinExistence type="predicted"/>
<dbReference type="RefSeq" id="WP_377371337.1">
    <property type="nucleotide sequence ID" value="NZ_JAOTJD010000044.1"/>
</dbReference>
<dbReference type="Pfam" id="PF13424">
    <property type="entry name" value="TPR_12"/>
    <property type="match status" value="1"/>
</dbReference>
<evidence type="ECO:0000313" key="5">
    <source>
        <dbReference type="Proteomes" id="UP001598130"/>
    </source>
</evidence>